<dbReference type="EMBL" id="ASHM01055984">
    <property type="protein sequence ID" value="PNX88241.1"/>
    <property type="molecule type" value="Genomic_DNA"/>
</dbReference>
<evidence type="ECO:0000313" key="2">
    <source>
        <dbReference type="EMBL" id="PNX88241.1"/>
    </source>
</evidence>
<keyword evidence="1" id="KW-0812">Transmembrane</keyword>
<dbReference type="Proteomes" id="UP000236291">
    <property type="component" value="Unassembled WGS sequence"/>
</dbReference>
<evidence type="ECO:0000256" key="1">
    <source>
        <dbReference type="SAM" id="Phobius"/>
    </source>
</evidence>
<keyword evidence="1" id="KW-1133">Transmembrane helix</keyword>
<organism evidence="2 3">
    <name type="scientific">Trifolium pratense</name>
    <name type="common">Red clover</name>
    <dbReference type="NCBI Taxonomy" id="57577"/>
    <lineage>
        <taxon>Eukaryota</taxon>
        <taxon>Viridiplantae</taxon>
        <taxon>Streptophyta</taxon>
        <taxon>Embryophyta</taxon>
        <taxon>Tracheophyta</taxon>
        <taxon>Spermatophyta</taxon>
        <taxon>Magnoliopsida</taxon>
        <taxon>eudicotyledons</taxon>
        <taxon>Gunneridae</taxon>
        <taxon>Pentapetalae</taxon>
        <taxon>rosids</taxon>
        <taxon>fabids</taxon>
        <taxon>Fabales</taxon>
        <taxon>Fabaceae</taxon>
        <taxon>Papilionoideae</taxon>
        <taxon>50 kb inversion clade</taxon>
        <taxon>NPAAA clade</taxon>
        <taxon>Hologalegina</taxon>
        <taxon>IRL clade</taxon>
        <taxon>Trifolieae</taxon>
        <taxon>Trifolium</taxon>
    </lineage>
</organism>
<evidence type="ECO:0000313" key="3">
    <source>
        <dbReference type="Proteomes" id="UP000236291"/>
    </source>
</evidence>
<proteinExistence type="predicted"/>
<name>A0A2K3MBS6_TRIPR</name>
<accession>A0A2K3MBS6</accession>
<feature type="transmembrane region" description="Helical" evidence="1">
    <location>
        <begin position="55"/>
        <end position="73"/>
    </location>
</feature>
<keyword evidence="1" id="KW-0472">Membrane</keyword>
<dbReference type="AlphaFoldDB" id="A0A2K3MBS6"/>
<feature type="non-terminal residue" evidence="2">
    <location>
        <position position="1"/>
    </location>
</feature>
<reference evidence="2 3" key="2">
    <citation type="journal article" date="2017" name="Front. Plant Sci.">
        <title>Gene Classification and Mining of Molecular Markers Useful in Red Clover (Trifolium pratense) Breeding.</title>
        <authorList>
            <person name="Istvanek J."/>
            <person name="Dluhosova J."/>
            <person name="Dluhos P."/>
            <person name="Patkova L."/>
            <person name="Nedelnik J."/>
            <person name="Repkova J."/>
        </authorList>
    </citation>
    <scope>NUCLEOTIDE SEQUENCE [LARGE SCALE GENOMIC DNA]</scope>
    <source>
        <strain evidence="3">cv. Tatra</strain>
        <tissue evidence="2">Young leaves</tissue>
    </source>
</reference>
<protein>
    <submittedName>
        <fullName evidence="2">Uncharacterized protein</fullName>
    </submittedName>
</protein>
<comment type="caution">
    <text evidence="2">The sequence shown here is derived from an EMBL/GenBank/DDBJ whole genome shotgun (WGS) entry which is preliminary data.</text>
</comment>
<sequence length="90" mass="10599">RNLIMRKIVELTAVRLLNDGRDSSNDDDDVAMSTSKDTIYCEKVEPAFDFMKDMLLMKLVFLFIIFQLLKWFWSPRYCCNLPALTCGYFN</sequence>
<reference evidence="2 3" key="1">
    <citation type="journal article" date="2014" name="Am. J. Bot.">
        <title>Genome assembly and annotation for red clover (Trifolium pratense; Fabaceae).</title>
        <authorList>
            <person name="Istvanek J."/>
            <person name="Jaros M."/>
            <person name="Krenek A."/>
            <person name="Repkova J."/>
        </authorList>
    </citation>
    <scope>NUCLEOTIDE SEQUENCE [LARGE SCALE GENOMIC DNA]</scope>
    <source>
        <strain evidence="3">cv. Tatra</strain>
        <tissue evidence="2">Young leaves</tissue>
    </source>
</reference>
<gene>
    <name evidence="2" type="ORF">L195_g044343</name>
</gene>